<dbReference type="GO" id="GO:0005524">
    <property type="term" value="F:ATP binding"/>
    <property type="evidence" value="ECO:0007669"/>
    <property type="project" value="UniProtKB-KW"/>
</dbReference>
<evidence type="ECO:0000256" key="1">
    <source>
        <dbReference type="ARBA" id="ARBA00000085"/>
    </source>
</evidence>
<keyword evidence="13" id="KW-1185">Reference proteome</keyword>
<dbReference type="PROSITE" id="PS50109">
    <property type="entry name" value="HIS_KIN"/>
    <property type="match status" value="1"/>
</dbReference>
<evidence type="ECO:0000256" key="8">
    <source>
        <dbReference type="ARBA" id="ARBA00023012"/>
    </source>
</evidence>
<dbReference type="Pfam" id="PF00512">
    <property type="entry name" value="HisKA"/>
    <property type="match status" value="1"/>
</dbReference>
<feature type="transmembrane region" description="Helical" evidence="10">
    <location>
        <begin position="186"/>
        <end position="208"/>
    </location>
</feature>
<dbReference type="InterPro" id="IPR003594">
    <property type="entry name" value="HATPase_dom"/>
</dbReference>
<keyword evidence="10" id="KW-0472">Membrane</keyword>
<dbReference type="Pfam" id="PF02518">
    <property type="entry name" value="HATPase_c"/>
    <property type="match status" value="1"/>
</dbReference>
<proteinExistence type="predicted"/>
<reference evidence="12 13" key="1">
    <citation type="submission" date="2014-03" db="EMBL/GenBank/DDBJ databases">
        <title>Draft Genome Sequences of Four Burkholderia Strains.</title>
        <authorList>
            <person name="Liu X.Y."/>
            <person name="Li C.X."/>
            <person name="Xu J.H."/>
        </authorList>
    </citation>
    <scope>NUCLEOTIDE SEQUENCE [LARGE SCALE GENOMIC DNA]</scope>
    <source>
        <strain evidence="12 13">OP-1</strain>
    </source>
</reference>
<dbReference type="EMBL" id="JFHD01000001">
    <property type="protein sequence ID" value="KDR33952.1"/>
    <property type="molecule type" value="Genomic_DNA"/>
</dbReference>
<protein>
    <recommendedName>
        <fullName evidence="2">histidine kinase</fullName>
        <ecNumber evidence="2">2.7.13.3</ecNumber>
    </recommendedName>
</protein>
<dbReference type="SMART" id="SM00388">
    <property type="entry name" value="HisKA"/>
    <property type="match status" value="1"/>
</dbReference>
<keyword evidence="10" id="KW-1133">Transmembrane helix</keyword>
<keyword evidence="5" id="KW-0547">Nucleotide-binding</keyword>
<evidence type="ECO:0000256" key="4">
    <source>
        <dbReference type="ARBA" id="ARBA00022679"/>
    </source>
</evidence>
<gene>
    <name evidence="12" type="ORF">BG60_02020</name>
</gene>
<accession>A0A656QWL1</accession>
<feature type="coiled-coil region" evidence="9">
    <location>
        <begin position="242"/>
        <end position="276"/>
    </location>
</feature>
<evidence type="ECO:0000313" key="12">
    <source>
        <dbReference type="EMBL" id="KDR33952.1"/>
    </source>
</evidence>
<dbReference type="Gene3D" id="1.10.287.130">
    <property type="match status" value="1"/>
</dbReference>
<evidence type="ECO:0000313" key="13">
    <source>
        <dbReference type="Proteomes" id="UP000027451"/>
    </source>
</evidence>
<evidence type="ECO:0000256" key="5">
    <source>
        <dbReference type="ARBA" id="ARBA00022741"/>
    </source>
</evidence>
<dbReference type="RefSeq" id="WP_008346558.1">
    <property type="nucleotide sequence ID" value="NZ_CP084286.1"/>
</dbReference>
<dbReference type="GO" id="GO:0000155">
    <property type="term" value="F:phosphorelay sensor kinase activity"/>
    <property type="evidence" value="ECO:0007669"/>
    <property type="project" value="InterPro"/>
</dbReference>
<evidence type="ECO:0000256" key="9">
    <source>
        <dbReference type="SAM" id="Coils"/>
    </source>
</evidence>
<evidence type="ECO:0000259" key="11">
    <source>
        <dbReference type="PROSITE" id="PS50109"/>
    </source>
</evidence>
<keyword evidence="10" id="KW-0812">Transmembrane</keyword>
<dbReference type="OrthoDB" id="224978at2"/>
<dbReference type="PANTHER" id="PTHR43065:SF10">
    <property type="entry name" value="PEROXIDE STRESS-ACTIVATED HISTIDINE KINASE MAK3"/>
    <property type="match status" value="1"/>
</dbReference>
<evidence type="ECO:0000256" key="10">
    <source>
        <dbReference type="SAM" id="Phobius"/>
    </source>
</evidence>
<dbReference type="AlphaFoldDB" id="A0A656QWL1"/>
<dbReference type="CDD" id="cd00082">
    <property type="entry name" value="HisKA"/>
    <property type="match status" value="1"/>
</dbReference>
<dbReference type="Proteomes" id="UP000027451">
    <property type="component" value="Unassembled WGS sequence"/>
</dbReference>
<organism evidence="12 13">
    <name type="scientific">Caballeronia zhejiangensis</name>
    <dbReference type="NCBI Taxonomy" id="871203"/>
    <lineage>
        <taxon>Bacteria</taxon>
        <taxon>Pseudomonadati</taxon>
        <taxon>Pseudomonadota</taxon>
        <taxon>Betaproteobacteria</taxon>
        <taxon>Burkholderiales</taxon>
        <taxon>Burkholderiaceae</taxon>
        <taxon>Caballeronia</taxon>
    </lineage>
</organism>
<dbReference type="SMART" id="SM00387">
    <property type="entry name" value="HATPase_c"/>
    <property type="match status" value="1"/>
</dbReference>
<keyword evidence="7" id="KW-0067">ATP-binding</keyword>
<dbReference type="EC" id="2.7.13.3" evidence="2"/>
<evidence type="ECO:0000256" key="2">
    <source>
        <dbReference type="ARBA" id="ARBA00012438"/>
    </source>
</evidence>
<dbReference type="InterPro" id="IPR003661">
    <property type="entry name" value="HisK_dim/P_dom"/>
</dbReference>
<keyword evidence="3" id="KW-0597">Phosphoprotein</keyword>
<dbReference type="SUPFAM" id="SSF55874">
    <property type="entry name" value="ATPase domain of HSP90 chaperone/DNA topoisomerase II/histidine kinase"/>
    <property type="match status" value="1"/>
</dbReference>
<dbReference type="InterPro" id="IPR036097">
    <property type="entry name" value="HisK_dim/P_sf"/>
</dbReference>
<sequence>MPRPSFSTQLFTLWLLVAVLCGLLSGAVWLTLSSALGERVVVAKEQAAAACEAVASRYDMSMQHPDATNVDLMHAVLDLVLIRTEGIEGGFWAKEPASGAPNGFLAYAFPTYGGSGMKRDVPEAETPLILRTLQHAASIGQMRADVVSSGTDAVIAIACPVPRHAGLLAWTLTRARPPLGPYGQRAAAILAGVLSVIVVLAVFLALTLKRWKHNLTRLERALAPEGEFERGERLERLGERDLDQIVEALNRYVARAEQLKRDADALNAQLAQAERFSTLGKMAAQIAHEIRNPAGAMRLKAENALAGDAARREAALRSIIEQVGRIESQVTSLLALTQPVSLQTREVSLHAWLDDIIHTHEPGAERRGIALGKDVDVEQDAGMPIFDPVQLARALDNLILNALRHAPSGTQVMLRARGVESANGKRLRLTVIDNGPGVGAAERERIFEPFVTGRPDGSGLGLAVVREIASAHGGRAYLDDDSNMTCFVIDLPWRPY</sequence>
<dbReference type="InterPro" id="IPR004358">
    <property type="entry name" value="Sig_transdc_His_kin-like_C"/>
</dbReference>
<evidence type="ECO:0000256" key="6">
    <source>
        <dbReference type="ARBA" id="ARBA00022777"/>
    </source>
</evidence>
<dbReference type="InterPro" id="IPR005467">
    <property type="entry name" value="His_kinase_dom"/>
</dbReference>
<keyword evidence="8" id="KW-0902">Two-component regulatory system</keyword>
<dbReference type="Gene3D" id="3.30.565.10">
    <property type="entry name" value="Histidine kinase-like ATPase, C-terminal domain"/>
    <property type="match status" value="1"/>
</dbReference>
<comment type="caution">
    <text evidence="12">The sequence shown here is derived from an EMBL/GenBank/DDBJ whole genome shotgun (WGS) entry which is preliminary data.</text>
</comment>
<evidence type="ECO:0000256" key="3">
    <source>
        <dbReference type="ARBA" id="ARBA00022553"/>
    </source>
</evidence>
<keyword evidence="9" id="KW-0175">Coiled coil</keyword>
<dbReference type="InterPro" id="IPR036890">
    <property type="entry name" value="HATPase_C_sf"/>
</dbReference>
<keyword evidence="6 12" id="KW-0418">Kinase</keyword>
<keyword evidence="4" id="KW-0808">Transferase</keyword>
<feature type="domain" description="Histidine kinase" evidence="11">
    <location>
        <begin position="285"/>
        <end position="495"/>
    </location>
</feature>
<dbReference type="SUPFAM" id="SSF47384">
    <property type="entry name" value="Homodimeric domain of signal transducing histidine kinase"/>
    <property type="match status" value="1"/>
</dbReference>
<dbReference type="PANTHER" id="PTHR43065">
    <property type="entry name" value="SENSOR HISTIDINE KINASE"/>
    <property type="match status" value="1"/>
</dbReference>
<name>A0A656QWL1_9BURK</name>
<evidence type="ECO:0000256" key="7">
    <source>
        <dbReference type="ARBA" id="ARBA00022840"/>
    </source>
</evidence>
<dbReference type="PRINTS" id="PR00344">
    <property type="entry name" value="BCTRLSENSOR"/>
</dbReference>
<dbReference type="CDD" id="cd00075">
    <property type="entry name" value="HATPase"/>
    <property type="match status" value="1"/>
</dbReference>
<comment type="catalytic activity">
    <reaction evidence="1">
        <text>ATP + protein L-histidine = ADP + protein N-phospho-L-histidine.</text>
        <dbReference type="EC" id="2.7.13.3"/>
    </reaction>
</comment>